<comment type="caution">
    <text evidence="2">The sequence shown here is derived from an EMBL/GenBank/DDBJ whole genome shotgun (WGS) entry which is preliminary data.</text>
</comment>
<keyword evidence="1" id="KW-0472">Membrane</keyword>
<name>A0ABP0I6B4_9DINO</name>
<feature type="transmembrane region" description="Helical" evidence="1">
    <location>
        <begin position="39"/>
        <end position="58"/>
    </location>
</feature>
<feature type="transmembrane region" description="Helical" evidence="1">
    <location>
        <begin position="130"/>
        <end position="151"/>
    </location>
</feature>
<keyword evidence="1" id="KW-0812">Transmembrane</keyword>
<keyword evidence="3" id="KW-1185">Reference proteome</keyword>
<evidence type="ECO:0000256" key="1">
    <source>
        <dbReference type="SAM" id="Phobius"/>
    </source>
</evidence>
<organism evidence="2 3">
    <name type="scientific">Durusdinium trenchii</name>
    <dbReference type="NCBI Taxonomy" id="1381693"/>
    <lineage>
        <taxon>Eukaryota</taxon>
        <taxon>Sar</taxon>
        <taxon>Alveolata</taxon>
        <taxon>Dinophyceae</taxon>
        <taxon>Suessiales</taxon>
        <taxon>Symbiodiniaceae</taxon>
        <taxon>Durusdinium</taxon>
    </lineage>
</organism>
<evidence type="ECO:0008006" key="4">
    <source>
        <dbReference type="Google" id="ProtNLM"/>
    </source>
</evidence>
<accession>A0ABP0I6B4</accession>
<proteinExistence type="predicted"/>
<feature type="transmembrane region" description="Helical" evidence="1">
    <location>
        <begin position="98"/>
        <end position="118"/>
    </location>
</feature>
<gene>
    <name evidence="2" type="ORF">SCF082_LOCUS5489</name>
</gene>
<sequence length="160" mass="18677">MSAVAEFVRLLSRPRVEKKMFKCEQTESEWATVYERWDVLYVWALLGTSLLLWLFRALSELAKFQVATVISDILFTVADLLLCILLNGISWYCVVKRLGFCGRAGYLVWAVLYVFLNIGRLQTITWSHWYLFYFLMLIPAGFMILALIQLYRSSRPTLLT</sequence>
<evidence type="ECO:0000313" key="3">
    <source>
        <dbReference type="Proteomes" id="UP001642464"/>
    </source>
</evidence>
<dbReference type="EMBL" id="CAXAMM010002991">
    <property type="protein sequence ID" value="CAK8998115.1"/>
    <property type="molecule type" value="Genomic_DNA"/>
</dbReference>
<protein>
    <recommendedName>
        <fullName evidence="4">Transmembrane protein</fullName>
    </recommendedName>
</protein>
<dbReference type="Proteomes" id="UP001642464">
    <property type="component" value="Unassembled WGS sequence"/>
</dbReference>
<reference evidence="2 3" key="1">
    <citation type="submission" date="2024-02" db="EMBL/GenBank/DDBJ databases">
        <authorList>
            <person name="Chen Y."/>
            <person name="Shah S."/>
            <person name="Dougan E. K."/>
            <person name="Thang M."/>
            <person name="Chan C."/>
        </authorList>
    </citation>
    <scope>NUCLEOTIDE SEQUENCE [LARGE SCALE GENOMIC DNA]</scope>
</reference>
<keyword evidence="1" id="KW-1133">Transmembrane helix</keyword>
<feature type="transmembrane region" description="Helical" evidence="1">
    <location>
        <begin position="64"/>
        <end position="86"/>
    </location>
</feature>
<evidence type="ECO:0000313" key="2">
    <source>
        <dbReference type="EMBL" id="CAK8998115.1"/>
    </source>
</evidence>